<dbReference type="EMBL" id="PUIA01000069">
    <property type="protein sequence ID" value="PQO25976.1"/>
    <property type="molecule type" value="Genomic_DNA"/>
</dbReference>
<organism evidence="1 2">
    <name type="scientific">Blastopirellula marina</name>
    <dbReference type="NCBI Taxonomy" id="124"/>
    <lineage>
        <taxon>Bacteria</taxon>
        <taxon>Pseudomonadati</taxon>
        <taxon>Planctomycetota</taxon>
        <taxon>Planctomycetia</taxon>
        <taxon>Pirellulales</taxon>
        <taxon>Pirellulaceae</taxon>
        <taxon>Blastopirellula</taxon>
    </lineage>
</organism>
<gene>
    <name evidence="1" type="ORF">C5Y96_21230</name>
</gene>
<reference evidence="1 2" key="1">
    <citation type="submission" date="2018-02" db="EMBL/GenBank/DDBJ databases">
        <title>Comparative genomes isolates from brazilian mangrove.</title>
        <authorList>
            <person name="Araujo J.E."/>
            <person name="Taketani R.G."/>
            <person name="Silva M.C.P."/>
            <person name="Loureco M.V."/>
            <person name="Andreote F.D."/>
        </authorList>
    </citation>
    <scope>NUCLEOTIDE SEQUENCE [LARGE SCALE GENOMIC DNA]</scope>
    <source>
        <strain evidence="1 2">HEX-2 MGV</strain>
    </source>
</reference>
<accession>A0A2S8F1D2</accession>
<evidence type="ECO:0000313" key="1">
    <source>
        <dbReference type="EMBL" id="PQO25976.1"/>
    </source>
</evidence>
<protein>
    <submittedName>
        <fullName evidence="1">Uncharacterized protein</fullName>
    </submittedName>
</protein>
<comment type="caution">
    <text evidence="1">The sequence shown here is derived from an EMBL/GenBank/DDBJ whole genome shotgun (WGS) entry which is preliminary data.</text>
</comment>
<name>A0A2S8F1D2_9BACT</name>
<sequence length="94" mass="10542">MGDLPASQGPFRRSDRPGRFRFFYGRISFLAQDTLMSTSARIANIVDELCRRQDQVLKELDTLDQQIEQVLKSLAPKPEPAAIPVVVPSDRKAA</sequence>
<evidence type="ECO:0000313" key="2">
    <source>
        <dbReference type="Proteomes" id="UP000240009"/>
    </source>
</evidence>
<dbReference type="AlphaFoldDB" id="A0A2S8F1D2"/>
<dbReference type="Proteomes" id="UP000240009">
    <property type="component" value="Unassembled WGS sequence"/>
</dbReference>
<proteinExistence type="predicted"/>